<dbReference type="AlphaFoldDB" id="A7AXX9"/>
<comment type="caution">
    <text evidence="1">The sequence shown here is derived from an EMBL/GenBank/DDBJ whole genome shotgun (WGS) entry which is preliminary data.</text>
</comment>
<reference evidence="1 2" key="1">
    <citation type="submission" date="2007-04" db="EMBL/GenBank/DDBJ databases">
        <authorList>
            <person name="Fulton L."/>
            <person name="Clifton S."/>
            <person name="Fulton B."/>
            <person name="Xu J."/>
            <person name="Minx P."/>
            <person name="Pepin K.H."/>
            <person name="Johnson M."/>
            <person name="Thiruvilangam P."/>
            <person name="Bhonagiri V."/>
            <person name="Nash W.E."/>
            <person name="Mardis E.R."/>
            <person name="Wilson R.K."/>
        </authorList>
    </citation>
    <scope>NUCLEOTIDE SEQUENCE [LARGE SCALE GENOMIC DNA]</scope>
    <source>
        <strain evidence="1 2">ATCC 29149</strain>
    </source>
</reference>
<organism evidence="1 2">
    <name type="scientific">Mediterraneibacter gnavus (strain ATCC 29149 / DSM 114966 / JCM 6515 / VPI C7-9)</name>
    <name type="common">Ruminococcus gnavus</name>
    <dbReference type="NCBI Taxonomy" id="411470"/>
    <lineage>
        <taxon>Bacteria</taxon>
        <taxon>Bacillati</taxon>
        <taxon>Bacillota</taxon>
        <taxon>Clostridia</taxon>
        <taxon>Lachnospirales</taxon>
        <taxon>Lachnospiraceae</taxon>
        <taxon>Mediterraneibacter</taxon>
    </lineage>
</organism>
<sequence length="34" mass="4120">MKNTIRCLVSSKRIKYFTNLLVFDTILRLGKKYR</sequence>
<dbReference type="Proteomes" id="UP000004410">
    <property type="component" value="Unassembled WGS sequence"/>
</dbReference>
<dbReference type="EMBL" id="AAYG02000002">
    <property type="protein sequence ID" value="EDN79376.1"/>
    <property type="molecule type" value="Genomic_DNA"/>
</dbReference>
<reference evidence="1 2" key="2">
    <citation type="submission" date="2007-06" db="EMBL/GenBank/DDBJ databases">
        <title>Draft genome sequence of Ruminococcus gnavus (ATCC 29149).</title>
        <authorList>
            <person name="Sudarsanam P."/>
            <person name="Ley R."/>
            <person name="Guruge J."/>
            <person name="Turnbaugh P.J."/>
            <person name="Mahowald M."/>
            <person name="Liep D."/>
            <person name="Gordon J."/>
        </authorList>
    </citation>
    <scope>NUCLEOTIDE SEQUENCE [LARGE SCALE GENOMIC DNA]</scope>
    <source>
        <strain evidence="1 2">ATCC 29149</strain>
    </source>
</reference>
<name>A7AXX9_MEDG7</name>
<gene>
    <name evidence="1" type="ORF">RUMGNA_00144</name>
</gene>
<protein>
    <submittedName>
        <fullName evidence="1">Uncharacterized protein</fullName>
    </submittedName>
</protein>
<evidence type="ECO:0000313" key="2">
    <source>
        <dbReference type="Proteomes" id="UP000004410"/>
    </source>
</evidence>
<proteinExistence type="predicted"/>
<accession>A7AXX9</accession>
<dbReference type="PaxDb" id="411470-RUMGNA_00144"/>
<evidence type="ECO:0000313" key="1">
    <source>
        <dbReference type="EMBL" id="EDN79376.1"/>
    </source>
</evidence>